<evidence type="ECO:0000313" key="12">
    <source>
        <dbReference type="EMBL" id="OQR87858.1"/>
    </source>
</evidence>
<evidence type="ECO:0000256" key="2">
    <source>
        <dbReference type="ARBA" id="ARBA00005877"/>
    </source>
</evidence>
<dbReference type="EMBL" id="JNBR01001422">
    <property type="protein sequence ID" value="OQR87858.1"/>
    <property type="molecule type" value="Genomic_DNA"/>
</dbReference>
<dbReference type="FunFam" id="3.10.180.10:FF:000013">
    <property type="entry name" value="4-hydroxyphenylpyruvate dioxygenase"/>
    <property type="match status" value="1"/>
</dbReference>
<evidence type="ECO:0000256" key="9">
    <source>
        <dbReference type="PIRNR" id="PIRNR009283"/>
    </source>
</evidence>
<dbReference type="CDD" id="cd07250">
    <property type="entry name" value="HPPD_C_like"/>
    <property type="match status" value="1"/>
</dbReference>
<dbReference type="Proteomes" id="UP000243579">
    <property type="component" value="Unassembled WGS sequence"/>
</dbReference>
<feature type="domain" description="VOC" evidence="11">
    <location>
        <begin position="203"/>
        <end position="363"/>
    </location>
</feature>
<evidence type="ECO:0000256" key="4">
    <source>
        <dbReference type="ARBA" id="ARBA00022723"/>
    </source>
</evidence>
<dbReference type="InterPro" id="IPR005956">
    <property type="entry name" value="4OHPhenylPyrv_dOase"/>
</dbReference>
<dbReference type="PROSITE" id="PS51819">
    <property type="entry name" value="VOC"/>
    <property type="match status" value="2"/>
</dbReference>
<comment type="similarity">
    <text evidence="2 9">Belongs to the 4HPPD family.</text>
</comment>
<evidence type="ECO:0000256" key="8">
    <source>
        <dbReference type="ARBA" id="ARBA00023232"/>
    </source>
</evidence>
<feature type="binding site" evidence="10">
    <location>
        <position position="206"/>
    </location>
    <ligand>
        <name>Fe cation</name>
        <dbReference type="ChEBI" id="CHEBI:24875"/>
    </ligand>
</feature>
<comment type="caution">
    <text evidence="12">The sequence shown here is derived from an EMBL/GenBank/DDBJ whole genome shotgun (WGS) entry which is preliminary data.</text>
</comment>
<dbReference type="PANTHER" id="PTHR11959">
    <property type="entry name" value="4-HYDROXYPHENYLPYRUVATE DIOXYGENASE"/>
    <property type="match status" value="1"/>
</dbReference>
<keyword evidence="6" id="KW-0828">Tyrosine catabolism</keyword>
<feature type="binding site" evidence="10">
    <location>
        <position position="374"/>
    </location>
    <ligand>
        <name>Fe cation</name>
        <dbReference type="ChEBI" id="CHEBI:24875"/>
    </ligand>
</feature>
<evidence type="ECO:0000256" key="1">
    <source>
        <dbReference type="ARBA" id="ARBA00005162"/>
    </source>
</evidence>
<evidence type="ECO:0000259" key="11">
    <source>
        <dbReference type="PROSITE" id="PS51819"/>
    </source>
</evidence>
<keyword evidence="7 10" id="KW-0408">Iron</keyword>
<dbReference type="PIRSF" id="PIRSF009283">
    <property type="entry name" value="HPP_dOase"/>
    <property type="match status" value="1"/>
</dbReference>
<dbReference type="GO" id="GO:0046872">
    <property type="term" value="F:metal ion binding"/>
    <property type="evidence" value="ECO:0007669"/>
    <property type="project" value="UniProtKB-KW"/>
</dbReference>
<evidence type="ECO:0000256" key="5">
    <source>
        <dbReference type="ARBA" id="ARBA00022737"/>
    </source>
</evidence>
<dbReference type="PANTHER" id="PTHR11959:SF1">
    <property type="entry name" value="4-HYDROXYPHENYLPYRUVATE DIOXYGENASE"/>
    <property type="match status" value="1"/>
</dbReference>
<feature type="binding site" evidence="10">
    <location>
        <position position="288"/>
    </location>
    <ligand>
        <name>Fe cation</name>
        <dbReference type="ChEBI" id="CHEBI:24875"/>
    </ligand>
</feature>
<dbReference type="InterPro" id="IPR041736">
    <property type="entry name" value="4OHPhenylPyrv_dOase_N"/>
</dbReference>
<evidence type="ECO:0000256" key="10">
    <source>
        <dbReference type="PIRSR" id="PIRSR009283-1"/>
    </source>
</evidence>
<sequence>MSSKTSQPKMQLVGCQNFVRHNPKSDRFAMHKFHHVEFYCQDATNVSKRFGWGAGFNCVAKSDQSTGNHSYASYVMQSGHLQLVITAPYSRANRKVDEVPPHQGFDMDFAHEFNNKHGLAVRAMAISVDDAAQAYEISLKNGAEGVCPPKTSKDAATGEVMVISEVKLYGDVVLRYVSGNYKGRYMPGYENVDGPDLSIGIDRLDHAVGNLPKLIEAMEYVCGFTGWHEYAEFTAEDVGTVDSGLNSMVLANNSETILLPMNEPTFGTKRKSQIQTFLEQNEGPGLQHMALKTNDIFHTLAEMRKRTPLGGFDFMPKPSGNYYKNLPNKIGDAFTADQYKKIEELGLLVDKDDQGILLQIFTKPLGDRPTCFFEIIERVGCMEELNGRLEQAAGCGGFGKGNFSELFKSIEEYERTLDV</sequence>
<keyword evidence="12" id="KW-0560">Oxidoreductase</keyword>
<dbReference type="SUPFAM" id="SSF54593">
    <property type="entry name" value="Glyoxalase/Bleomycin resistance protein/Dihydroxybiphenyl dioxygenase"/>
    <property type="match status" value="1"/>
</dbReference>
<protein>
    <recommendedName>
        <fullName evidence="3 9">4-hydroxyphenylpyruvate dioxygenase</fullName>
    </recommendedName>
</protein>
<name>A0A1V9YQ40_ACHHY</name>
<accession>A0A1V9YQ40</accession>
<feature type="domain" description="VOC" evidence="11">
    <location>
        <begin position="32"/>
        <end position="179"/>
    </location>
</feature>
<comment type="pathway">
    <text evidence="1">Amino-acid degradation; L-phenylalanine degradation; acetoacetate and fumarate from L-phenylalanine: step 3/6.</text>
</comment>
<gene>
    <name evidence="12" type="ORF">ACHHYP_07982</name>
</gene>
<dbReference type="GO" id="GO:0006572">
    <property type="term" value="P:L-tyrosine catabolic process"/>
    <property type="evidence" value="ECO:0007669"/>
    <property type="project" value="UniProtKB-KW"/>
</dbReference>
<evidence type="ECO:0000256" key="3">
    <source>
        <dbReference type="ARBA" id="ARBA00013222"/>
    </source>
</evidence>
<dbReference type="GO" id="GO:0003868">
    <property type="term" value="F:4-hydroxyphenylpyruvate dioxygenase activity"/>
    <property type="evidence" value="ECO:0007669"/>
    <property type="project" value="InterPro"/>
</dbReference>
<dbReference type="GO" id="GO:0006559">
    <property type="term" value="P:L-phenylalanine catabolic process"/>
    <property type="evidence" value="ECO:0007669"/>
    <property type="project" value="UniProtKB-KW"/>
</dbReference>
<dbReference type="OrthoDB" id="414569at2759"/>
<proteinExistence type="inferred from homology"/>
<keyword evidence="4 10" id="KW-0479">Metal-binding</keyword>
<dbReference type="STRING" id="1202772.A0A1V9YQ40"/>
<keyword evidence="12" id="KW-0670">Pyruvate</keyword>
<evidence type="ECO:0000313" key="13">
    <source>
        <dbReference type="Proteomes" id="UP000243579"/>
    </source>
</evidence>
<reference evidence="12 13" key="1">
    <citation type="journal article" date="2014" name="Genome Biol. Evol.">
        <title>The secreted proteins of Achlya hypogyna and Thraustotheca clavata identify the ancestral oomycete secretome and reveal gene acquisitions by horizontal gene transfer.</title>
        <authorList>
            <person name="Misner I."/>
            <person name="Blouin N."/>
            <person name="Leonard G."/>
            <person name="Richards T.A."/>
            <person name="Lane C.E."/>
        </authorList>
    </citation>
    <scope>NUCLEOTIDE SEQUENCE [LARGE SCALE GENOMIC DNA]</scope>
    <source>
        <strain evidence="12 13">ATCC 48635</strain>
    </source>
</reference>
<keyword evidence="13" id="KW-1185">Reference proteome</keyword>
<dbReference type="NCBIfam" id="TIGR01263">
    <property type="entry name" value="4HPPD"/>
    <property type="match status" value="1"/>
</dbReference>
<comment type="cofactor">
    <cofactor evidence="10">
        <name>Fe cation</name>
        <dbReference type="ChEBI" id="CHEBI:24875"/>
    </cofactor>
    <text evidence="10">Binds 1 Fe cation per subunit.</text>
</comment>
<keyword evidence="8" id="KW-0585">Phenylalanine catabolism</keyword>
<keyword evidence="5" id="KW-0677">Repeat</keyword>
<evidence type="ECO:0000256" key="6">
    <source>
        <dbReference type="ARBA" id="ARBA00022878"/>
    </source>
</evidence>
<dbReference type="InterPro" id="IPR041735">
    <property type="entry name" value="4OHPhenylPyrv_dOase_C"/>
</dbReference>
<dbReference type="InterPro" id="IPR037523">
    <property type="entry name" value="VOC_core"/>
</dbReference>
<dbReference type="Gene3D" id="3.10.180.10">
    <property type="entry name" value="2,3-Dihydroxybiphenyl 1,2-Dioxygenase, domain 1"/>
    <property type="match status" value="2"/>
</dbReference>
<dbReference type="Pfam" id="PF14696">
    <property type="entry name" value="Glyoxalase_5"/>
    <property type="match status" value="1"/>
</dbReference>
<organism evidence="12 13">
    <name type="scientific">Achlya hypogyna</name>
    <name type="common">Oomycete</name>
    <name type="synonym">Protoachlya hypogyna</name>
    <dbReference type="NCBI Taxonomy" id="1202772"/>
    <lineage>
        <taxon>Eukaryota</taxon>
        <taxon>Sar</taxon>
        <taxon>Stramenopiles</taxon>
        <taxon>Oomycota</taxon>
        <taxon>Saprolegniomycetes</taxon>
        <taxon>Saprolegniales</taxon>
        <taxon>Achlyaceae</taxon>
        <taxon>Achlya</taxon>
    </lineage>
</organism>
<dbReference type="CDD" id="cd08342">
    <property type="entry name" value="HPPD_N_like"/>
    <property type="match status" value="1"/>
</dbReference>
<dbReference type="InterPro" id="IPR029068">
    <property type="entry name" value="Glyas_Bleomycin-R_OHBP_Dase"/>
</dbReference>
<evidence type="ECO:0000256" key="7">
    <source>
        <dbReference type="ARBA" id="ARBA00023004"/>
    </source>
</evidence>
<dbReference type="AlphaFoldDB" id="A0A1V9YQ40"/>
<keyword evidence="12" id="KW-0223">Dioxygenase</keyword>